<proteinExistence type="predicted"/>
<organism evidence="1 2">
    <name type="scientific">Tribolium castaneum</name>
    <name type="common">Red flour beetle</name>
    <dbReference type="NCBI Taxonomy" id="7070"/>
    <lineage>
        <taxon>Eukaryota</taxon>
        <taxon>Metazoa</taxon>
        <taxon>Ecdysozoa</taxon>
        <taxon>Arthropoda</taxon>
        <taxon>Hexapoda</taxon>
        <taxon>Insecta</taxon>
        <taxon>Pterygota</taxon>
        <taxon>Neoptera</taxon>
        <taxon>Endopterygota</taxon>
        <taxon>Coleoptera</taxon>
        <taxon>Polyphaga</taxon>
        <taxon>Cucujiformia</taxon>
        <taxon>Tenebrionidae</taxon>
        <taxon>Tenebrionidae incertae sedis</taxon>
        <taxon>Tribolium</taxon>
    </lineage>
</organism>
<name>A0A139WNG9_TRICA</name>
<sequence>MATYENKKPDVIRTINENIMKFKYRHDISTDAQVHVGLNPWYLQMRQEVHNLHRIHLKARRAKMRELFIQDFLRERQELQEVDFDYTNTQP</sequence>
<dbReference type="EMBL" id="KQ971311">
    <property type="protein sequence ID" value="KYB29492.1"/>
    <property type="molecule type" value="Genomic_DNA"/>
</dbReference>
<dbReference type="Proteomes" id="UP000007266">
    <property type="component" value="Linkage group 2"/>
</dbReference>
<keyword evidence="2" id="KW-1185">Reference proteome</keyword>
<protein>
    <submittedName>
        <fullName evidence="1">Uncharacterized protein</fullName>
    </submittedName>
</protein>
<reference evidence="1 2" key="1">
    <citation type="journal article" date="2008" name="Nature">
        <title>The genome of the model beetle and pest Tribolium castaneum.</title>
        <authorList>
            <consortium name="Tribolium Genome Sequencing Consortium"/>
            <person name="Richards S."/>
            <person name="Gibbs R.A."/>
            <person name="Weinstock G.M."/>
            <person name="Brown S.J."/>
            <person name="Denell R."/>
            <person name="Beeman R.W."/>
            <person name="Gibbs R."/>
            <person name="Beeman R.W."/>
            <person name="Brown S.J."/>
            <person name="Bucher G."/>
            <person name="Friedrich M."/>
            <person name="Grimmelikhuijzen C.J."/>
            <person name="Klingler M."/>
            <person name="Lorenzen M."/>
            <person name="Richards S."/>
            <person name="Roth S."/>
            <person name="Schroder R."/>
            <person name="Tautz D."/>
            <person name="Zdobnov E.M."/>
            <person name="Muzny D."/>
            <person name="Gibbs R.A."/>
            <person name="Weinstock G.M."/>
            <person name="Attaway T."/>
            <person name="Bell S."/>
            <person name="Buhay C.J."/>
            <person name="Chandrabose M.N."/>
            <person name="Chavez D."/>
            <person name="Clerk-Blankenburg K.P."/>
            <person name="Cree A."/>
            <person name="Dao M."/>
            <person name="Davis C."/>
            <person name="Chacko J."/>
            <person name="Dinh H."/>
            <person name="Dugan-Rocha S."/>
            <person name="Fowler G."/>
            <person name="Garner T.T."/>
            <person name="Garnes J."/>
            <person name="Gnirke A."/>
            <person name="Hawes A."/>
            <person name="Hernandez J."/>
            <person name="Hines S."/>
            <person name="Holder M."/>
            <person name="Hume J."/>
            <person name="Jhangiani S.N."/>
            <person name="Joshi V."/>
            <person name="Khan Z.M."/>
            <person name="Jackson L."/>
            <person name="Kovar C."/>
            <person name="Kowis A."/>
            <person name="Lee S."/>
            <person name="Lewis L.R."/>
            <person name="Margolis J."/>
            <person name="Morgan M."/>
            <person name="Nazareth L.V."/>
            <person name="Nguyen N."/>
            <person name="Okwuonu G."/>
            <person name="Parker D."/>
            <person name="Richards S."/>
            <person name="Ruiz S.J."/>
            <person name="Santibanez J."/>
            <person name="Savard J."/>
            <person name="Scherer S.E."/>
            <person name="Schneider B."/>
            <person name="Sodergren E."/>
            <person name="Tautz D."/>
            <person name="Vattahil S."/>
            <person name="Villasana D."/>
            <person name="White C.S."/>
            <person name="Wright R."/>
            <person name="Park Y."/>
            <person name="Beeman R.W."/>
            <person name="Lord J."/>
            <person name="Oppert B."/>
            <person name="Lorenzen M."/>
            <person name="Brown S."/>
            <person name="Wang L."/>
            <person name="Savard J."/>
            <person name="Tautz D."/>
            <person name="Richards S."/>
            <person name="Weinstock G."/>
            <person name="Gibbs R.A."/>
            <person name="Liu Y."/>
            <person name="Worley K."/>
            <person name="Weinstock G."/>
            <person name="Elsik C.G."/>
            <person name="Reese J.T."/>
            <person name="Elhaik E."/>
            <person name="Landan G."/>
            <person name="Graur D."/>
            <person name="Arensburger P."/>
            <person name="Atkinson P."/>
            <person name="Beeman R.W."/>
            <person name="Beidler J."/>
            <person name="Brown S.J."/>
            <person name="Demuth J.P."/>
            <person name="Drury D.W."/>
            <person name="Du Y.Z."/>
            <person name="Fujiwara H."/>
            <person name="Lorenzen M."/>
            <person name="Maselli V."/>
            <person name="Osanai M."/>
            <person name="Park Y."/>
            <person name="Robertson H.M."/>
            <person name="Tu Z."/>
            <person name="Wang J.J."/>
            <person name="Wang S."/>
            <person name="Richards S."/>
            <person name="Song H."/>
            <person name="Zhang L."/>
            <person name="Sodergren E."/>
            <person name="Werner D."/>
            <person name="Stanke M."/>
            <person name="Morgenstern B."/>
            <person name="Solovyev V."/>
            <person name="Kosarev P."/>
            <person name="Brown G."/>
            <person name="Chen H.C."/>
            <person name="Ermolaeva O."/>
            <person name="Hlavina W."/>
            <person name="Kapustin Y."/>
            <person name="Kiryutin B."/>
            <person name="Kitts P."/>
            <person name="Maglott D."/>
            <person name="Pruitt K."/>
            <person name="Sapojnikov V."/>
            <person name="Souvorov A."/>
            <person name="Mackey A.J."/>
            <person name="Waterhouse R.M."/>
            <person name="Wyder S."/>
            <person name="Zdobnov E.M."/>
            <person name="Zdobnov E.M."/>
            <person name="Wyder S."/>
            <person name="Kriventseva E.V."/>
            <person name="Kadowaki T."/>
            <person name="Bork P."/>
            <person name="Aranda M."/>
            <person name="Bao R."/>
            <person name="Beermann A."/>
            <person name="Berns N."/>
            <person name="Bolognesi R."/>
            <person name="Bonneton F."/>
            <person name="Bopp D."/>
            <person name="Brown S.J."/>
            <person name="Bucher G."/>
            <person name="Butts T."/>
            <person name="Chaumot A."/>
            <person name="Denell R.E."/>
            <person name="Ferrier D.E."/>
            <person name="Friedrich M."/>
            <person name="Gordon C.M."/>
            <person name="Jindra M."/>
            <person name="Klingler M."/>
            <person name="Lan Q."/>
            <person name="Lattorff H.M."/>
            <person name="Laudet V."/>
            <person name="von Levetsow C."/>
            <person name="Liu Z."/>
            <person name="Lutz R."/>
            <person name="Lynch J.A."/>
            <person name="da Fonseca R.N."/>
            <person name="Posnien N."/>
            <person name="Reuter R."/>
            <person name="Roth S."/>
            <person name="Savard J."/>
            <person name="Schinko J.B."/>
            <person name="Schmitt C."/>
            <person name="Schoppmeier M."/>
            <person name="Schroder R."/>
            <person name="Shippy T.D."/>
            <person name="Simonnet F."/>
            <person name="Marques-Souza H."/>
            <person name="Tautz D."/>
            <person name="Tomoyasu Y."/>
            <person name="Trauner J."/>
            <person name="Van der Zee M."/>
            <person name="Vervoort M."/>
            <person name="Wittkopp N."/>
            <person name="Wimmer E.A."/>
            <person name="Yang X."/>
            <person name="Jones A.K."/>
            <person name="Sattelle D.B."/>
            <person name="Ebert P.R."/>
            <person name="Nelson D."/>
            <person name="Scott J.G."/>
            <person name="Beeman R.W."/>
            <person name="Muthukrishnan S."/>
            <person name="Kramer K.J."/>
            <person name="Arakane Y."/>
            <person name="Beeman R.W."/>
            <person name="Zhu Q."/>
            <person name="Hogenkamp D."/>
            <person name="Dixit R."/>
            <person name="Oppert B."/>
            <person name="Jiang H."/>
            <person name="Zou Z."/>
            <person name="Marshall J."/>
            <person name="Elpidina E."/>
            <person name="Vinokurov K."/>
            <person name="Oppert C."/>
            <person name="Zou Z."/>
            <person name="Evans J."/>
            <person name="Lu Z."/>
            <person name="Zhao P."/>
            <person name="Sumathipala N."/>
            <person name="Altincicek B."/>
            <person name="Vilcinskas A."/>
            <person name="Williams M."/>
            <person name="Hultmark D."/>
            <person name="Hetru C."/>
            <person name="Jiang H."/>
            <person name="Grimmelikhuijzen C.J."/>
            <person name="Hauser F."/>
            <person name="Cazzamali G."/>
            <person name="Williamson M."/>
            <person name="Park Y."/>
            <person name="Li B."/>
            <person name="Tanaka Y."/>
            <person name="Predel R."/>
            <person name="Neupert S."/>
            <person name="Schachtner J."/>
            <person name="Verleyen P."/>
            <person name="Raible F."/>
            <person name="Bork P."/>
            <person name="Friedrich M."/>
            <person name="Walden K.K."/>
            <person name="Robertson H.M."/>
            <person name="Angeli S."/>
            <person name="Foret S."/>
            <person name="Bucher G."/>
            <person name="Schuetz S."/>
            <person name="Maleszka R."/>
            <person name="Wimmer E.A."/>
            <person name="Beeman R.W."/>
            <person name="Lorenzen M."/>
            <person name="Tomoyasu Y."/>
            <person name="Miller S.C."/>
            <person name="Grossmann D."/>
            <person name="Bucher G."/>
        </authorList>
    </citation>
    <scope>NUCLEOTIDE SEQUENCE [LARGE SCALE GENOMIC DNA]</scope>
    <source>
        <strain evidence="1 2">Georgia GA2</strain>
    </source>
</reference>
<reference evidence="1 2" key="2">
    <citation type="journal article" date="2010" name="Nucleic Acids Res.">
        <title>BeetleBase in 2010: revisions to provide comprehensive genomic information for Tribolium castaneum.</title>
        <authorList>
            <person name="Kim H.S."/>
            <person name="Murphy T."/>
            <person name="Xia J."/>
            <person name="Caragea D."/>
            <person name="Park Y."/>
            <person name="Beeman R.W."/>
            <person name="Lorenzen M.D."/>
            <person name="Butcher S."/>
            <person name="Manak J.R."/>
            <person name="Brown S.J."/>
        </authorList>
    </citation>
    <scope>GENOME REANNOTATION</scope>
    <source>
        <strain evidence="1 2">Georgia GA2</strain>
    </source>
</reference>
<dbReference type="InParanoid" id="A0A139WNG9"/>
<dbReference type="AlphaFoldDB" id="A0A139WNG9"/>
<accession>A0A139WNG9</accession>
<evidence type="ECO:0000313" key="1">
    <source>
        <dbReference type="EMBL" id="KYB29492.1"/>
    </source>
</evidence>
<gene>
    <name evidence="1" type="primary">AUGUSTUS-3.0.2_32029</name>
    <name evidence="1" type="ORF">TcasGA2_TC032029</name>
</gene>
<evidence type="ECO:0000313" key="2">
    <source>
        <dbReference type="Proteomes" id="UP000007266"/>
    </source>
</evidence>